<keyword evidence="6" id="KW-0653">Protein transport</keyword>
<evidence type="ECO:0000256" key="6">
    <source>
        <dbReference type="RuleBase" id="RU004057"/>
    </source>
</evidence>
<comment type="caution">
    <text evidence="10">The sequence shown here is derived from an EMBL/GenBank/DDBJ whole genome shotgun (WGS) entry which is preliminary data.</text>
</comment>
<keyword evidence="6" id="KW-0813">Transport</keyword>
<evidence type="ECO:0000313" key="11">
    <source>
        <dbReference type="Proteomes" id="UP000221504"/>
    </source>
</evidence>
<evidence type="ECO:0000256" key="2">
    <source>
        <dbReference type="ARBA" id="ARBA00022475"/>
    </source>
</evidence>
<feature type="coiled-coil region" evidence="7">
    <location>
        <begin position="343"/>
        <end position="388"/>
    </location>
</feature>
<evidence type="ECO:0000256" key="3">
    <source>
        <dbReference type="ARBA" id="ARBA00022692"/>
    </source>
</evidence>
<feature type="transmembrane region" description="Helical" evidence="8">
    <location>
        <begin position="38"/>
        <end position="57"/>
    </location>
</feature>
<dbReference type="GO" id="GO:0005886">
    <property type="term" value="C:plasma membrane"/>
    <property type="evidence" value="ECO:0007669"/>
    <property type="project" value="UniProtKB-SubCell"/>
</dbReference>
<keyword evidence="5 8" id="KW-0472">Membrane</keyword>
<dbReference type="InterPro" id="IPR002898">
    <property type="entry name" value="MotA_ExbB_proton_chnl"/>
</dbReference>
<feature type="transmembrane region" description="Helical" evidence="8">
    <location>
        <begin position="204"/>
        <end position="223"/>
    </location>
</feature>
<dbReference type="AlphaFoldDB" id="A0A2C6BJW3"/>
<keyword evidence="4 8" id="KW-1133">Transmembrane helix</keyword>
<feature type="coiled-coil region" evidence="7">
    <location>
        <begin position="522"/>
        <end position="580"/>
    </location>
</feature>
<dbReference type="EMBL" id="NIRM01000003">
    <property type="protein sequence ID" value="PHI04521.1"/>
    <property type="molecule type" value="Genomic_DNA"/>
</dbReference>
<reference evidence="10 11" key="1">
    <citation type="submission" date="2017-06" db="EMBL/GenBank/DDBJ databases">
        <title>Draft genome sequence of Fusobacterium nucleatum subsp. polymorphum KCOM 1267 (=ChDC F290).</title>
        <authorList>
            <person name="Kook J.-K."/>
            <person name="Park S.-N."/>
            <person name="Lim Y.K."/>
            <person name="Roh H."/>
        </authorList>
    </citation>
    <scope>NUCLEOTIDE SEQUENCE [LARGE SCALE GENOMIC DNA]</scope>
    <source>
        <strain evidence="11">KCOM 1267(ChDC F290)</strain>
    </source>
</reference>
<sequence length="583" mass="68332">MKNDKNFIYFLFVTTCVLGLMGQFFLMNFRILEMFNLFNINVVFFWLIFGIFIYFTLFNKKIKNQERTIKELDDIKSFFEREELCDKKITERELLKIANEFFYKEEDTEKYPILSKVWKEYSSTVLKTNENKCYQIIDAEDLFNENSLIKEKMNMKILNYIPQLFVGLGIFGTFLGLSLGLSKINLRDTGDLGQINNLIEGVQTSFYTSLYGMFFSISITLLFNNYMSQIEKRIFILRDKLNSLFFLNNGGEIIQDMRDELKEIRAYNSEMATQITNGINKELVQMTAILDNKIAGITSGITGTFQETMSENLEKIFSEDFIKNFANIKDELLETSRENNRFIAEYKNEMREIVTTTKSLKDEFLVFADEINQKYNDTNENLKENFEKISVVLNDVREIHSSINEFTEDVQFIASENKKIISDFKDVSVNLKDFAEGQETILNLWKGYKDNFASFEKCINDNFENYQIILEDVSDKYGEKIDKLTTDYIKTMNMGMEDVFKGYDNHITEVIEKFQGVLKTFKENLELSDDNLKNNLDLLQENLESQSKLSEINNGISEKNRVLLEKIEKTQQHLANLEEKGDR</sequence>
<accession>A0A2C6BJW3</accession>
<feature type="transmembrane region" description="Helical" evidence="8">
    <location>
        <begin position="160"/>
        <end position="184"/>
    </location>
</feature>
<evidence type="ECO:0000256" key="4">
    <source>
        <dbReference type="ARBA" id="ARBA00022989"/>
    </source>
</evidence>
<protein>
    <recommendedName>
        <fullName evidence="9">MotA/TolQ/ExbB proton channel domain-containing protein</fullName>
    </recommendedName>
</protein>
<evidence type="ECO:0000256" key="8">
    <source>
        <dbReference type="SAM" id="Phobius"/>
    </source>
</evidence>
<feature type="transmembrane region" description="Helical" evidence="8">
    <location>
        <begin position="7"/>
        <end position="26"/>
    </location>
</feature>
<organism evidence="10 11">
    <name type="scientific">Fusobacterium nucleatum subsp. polymorphum</name>
    <name type="common">Fusobacterium polymorphum</name>
    <dbReference type="NCBI Taxonomy" id="76857"/>
    <lineage>
        <taxon>Bacteria</taxon>
        <taxon>Fusobacteriati</taxon>
        <taxon>Fusobacteriota</taxon>
        <taxon>Fusobacteriia</taxon>
        <taxon>Fusobacteriales</taxon>
        <taxon>Fusobacteriaceae</taxon>
        <taxon>Fusobacterium</taxon>
    </lineage>
</organism>
<proteinExistence type="inferred from homology"/>
<gene>
    <name evidence="10" type="ORF">CBG52_10760</name>
</gene>
<evidence type="ECO:0000259" key="9">
    <source>
        <dbReference type="Pfam" id="PF01618"/>
    </source>
</evidence>
<comment type="subcellular location">
    <subcellularLocation>
        <location evidence="1">Cell membrane</location>
        <topology evidence="1">Multi-pass membrane protein</topology>
    </subcellularLocation>
    <subcellularLocation>
        <location evidence="6">Membrane</location>
        <topology evidence="6">Multi-pass membrane protein</topology>
    </subcellularLocation>
</comment>
<feature type="domain" description="MotA/TolQ/ExbB proton channel" evidence="9">
    <location>
        <begin position="149"/>
        <end position="234"/>
    </location>
</feature>
<evidence type="ECO:0000313" key="10">
    <source>
        <dbReference type="EMBL" id="PHI04521.1"/>
    </source>
</evidence>
<dbReference type="RefSeq" id="WP_099011764.1">
    <property type="nucleotide sequence ID" value="NZ_CP077154.1"/>
</dbReference>
<evidence type="ECO:0000256" key="5">
    <source>
        <dbReference type="ARBA" id="ARBA00023136"/>
    </source>
</evidence>
<dbReference type="GO" id="GO:0015031">
    <property type="term" value="P:protein transport"/>
    <property type="evidence" value="ECO:0007669"/>
    <property type="project" value="UniProtKB-KW"/>
</dbReference>
<comment type="similarity">
    <text evidence="6">Belongs to the exbB/tolQ family.</text>
</comment>
<evidence type="ECO:0000256" key="1">
    <source>
        <dbReference type="ARBA" id="ARBA00004651"/>
    </source>
</evidence>
<keyword evidence="2" id="KW-1003">Cell membrane</keyword>
<dbReference type="Proteomes" id="UP000221504">
    <property type="component" value="Unassembled WGS sequence"/>
</dbReference>
<keyword evidence="3 8" id="KW-0812">Transmembrane</keyword>
<name>A0A2C6BJW3_FUSNP</name>
<dbReference type="Pfam" id="PF01618">
    <property type="entry name" value="MotA_ExbB"/>
    <property type="match status" value="1"/>
</dbReference>
<evidence type="ECO:0000256" key="7">
    <source>
        <dbReference type="SAM" id="Coils"/>
    </source>
</evidence>
<keyword evidence="7" id="KW-0175">Coiled coil</keyword>